<organism evidence="1 2">
    <name type="scientific">Streptomyces scopuliridis</name>
    <dbReference type="NCBI Taxonomy" id="452529"/>
    <lineage>
        <taxon>Bacteria</taxon>
        <taxon>Bacillati</taxon>
        <taxon>Actinomycetota</taxon>
        <taxon>Actinomycetes</taxon>
        <taxon>Kitasatosporales</taxon>
        <taxon>Streptomycetaceae</taxon>
        <taxon>Streptomyces</taxon>
    </lineage>
</organism>
<dbReference type="EMBL" id="CP109109">
    <property type="protein sequence ID" value="WSC01642.1"/>
    <property type="molecule type" value="Genomic_DNA"/>
</dbReference>
<sequence length="216" mass="24093">MSERYVDTVVQHAEEFAVRNDGQHPYTACWPWAEAALSWSQANATHLEYSLYRYLQNGDAEHLVAGIAEALHLNMARHGRSVGDLNLDTVRTELEYWTRHARHYPEPGTPVWPEPTGPYTDQWRALFLSGDSERVARVAWGTNRVLLSLLVHAAKKRDRAATMRYRMDTTGATYVAVADAAPDIGITAPVEVRDPLAYQGIEGLTAVPEPPCGLLV</sequence>
<protein>
    <submittedName>
        <fullName evidence="1">Uncharacterized protein</fullName>
    </submittedName>
</protein>
<evidence type="ECO:0000313" key="2">
    <source>
        <dbReference type="Proteomes" id="UP001348369"/>
    </source>
</evidence>
<name>A0ACD4ZX77_9ACTN</name>
<reference evidence="1" key="1">
    <citation type="submission" date="2022-10" db="EMBL/GenBank/DDBJ databases">
        <title>The complete genomes of actinobacterial strains from the NBC collection.</title>
        <authorList>
            <person name="Joergensen T.S."/>
            <person name="Alvarez Arevalo M."/>
            <person name="Sterndorff E.B."/>
            <person name="Faurdal D."/>
            <person name="Vuksanovic O."/>
            <person name="Mourched A.-S."/>
            <person name="Charusanti P."/>
            <person name="Shaw S."/>
            <person name="Blin K."/>
            <person name="Weber T."/>
        </authorList>
    </citation>
    <scope>NUCLEOTIDE SEQUENCE</scope>
    <source>
        <strain evidence="1">NBC 01771</strain>
    </source>
</reference>
<evidence type="ECO:0000313" key="1">
    <source>
        <dbReference type="EMBL" id="WSC01642.1"/>
    </source>
</evidence>
<accession>A0ACD4ZX77</accession>
<proteinExistence type="predicted"/>
<gene>
    <name evidence="1" type="ORF">OG835_34640</name>
</gene>
<dbReference type="Proteomes" id="UP001348369">
    <property type="component" value="Chromosome"/>
</dbReference>
<keyword evidence="2" id="KW-1185">Reference proteome</keyword>